<feature type="binding site" evidence="16">
    <location>
        <begin position="7"/>
        <end position="12"/>
    </location>
    <ligand>
        <name>NAD(+)</name>
        <dbReference type="ChEBI" id="CHEBI:57540"/>
    </ligand>
</feature>
<dbReference type="PROSITE" id="PS00957">
    <property type="entry name" value="NAD_G3PDH"/>
    <property type="match status" value="1"/>
</dbReference>
<name>A0A1N7NCB3_9BACL</name>
<accession>A0A1N7NCB3</accession>
<dbReference type="InterPro" id="IPR036291">
    <property type="entry name" value="NAD(P)-bd_dom_sf"/>
</dbReference>
<dbReference type="InterPro" id="IPR011128">
    <property type="entry name" value="G3P_DH_NAD-dep_N"/>
</dbReference>
<dbReference type="GO" id="GO:0141152">
    <property type="term" value="F:glycerol-3-phosphate dehydrogenase (NAD+) activity"/>
    <property type="evidence" value="ECO:0007669"/>
    <property type="project" value="RHEA"/>
</dbReference>
<dbReference type="GO" id="GO:0051287">
    <property type="term" value="F:NAD binding"/>
    <property type="evidence" value="ECO:0007669"/>
    <property type="project" value="InterPro"/>
</dbReference>
<organism evidence="20 21">
    <name type="scientific">Alicyclobacillus vulcanalis</name>
    <dbReference type="NCBI Taxonomy" id="252246"/>
    <lineage>
        <taxon>Bacteria</taxon>
        <taxon>Bacillati</taxon>
        <taxon>Bacillota</taxon>
        <taxon>Bacilli</taxon>
        <taxon>Bacillales</taxon>
        <taxon>Alicyclobacillaceae</taxon>
        <taxon>Alicyclobacillus</taxon>
    </lineage>
</organism>
<dbReference type="FunFam" id="3.40.50.720:FF:000019">
    <property type="entry name" value="Glycerol-3-phosphate dehydrogenase [NAD(P)+]"/>
    <property type="match status" value="1"/>
</dbReference>
<feature type="binding site" evidence="13">
    <location>
        <position position="32"/>
    </location>
    <ligand>
        <name>NADPH</name>
        <dbReference type="ChEBI" id="CHEBI:57783"/>
    </ligand>
</feature>
<dbReference type="Proteomes" id="UP000186156">
    <property type="component" value="Unassembled WGS sequence"/>
</dbReference>
<dbReference type="Gene3D" id="1.10.1040.10">
    <property type="entry name" value="N-(1-d-carboxylethyl)-l-norvaline Dehydrogenase, domain 2"/>
    <property type="match status" value="1"/>
</dbReference>
<evidence type="ECO:0000313" key="21">
    <source>
        <dbReference type="Proteomes" id="UP000186156"/>
    </source>
</evidence>
<feature type="binding site" evidence="13">
    <location>
        <position position="253"/>
    </location>
    <ligand>
        <name>NADPH</name>
        <dbReference type="ChEBI" id="CHEBI:57783"/>
    </ligand>
</feature>
<feature type="binding site" evidence="16">
    <location>
        <position position="138"/>
    </location>
    <ligand>
        <name>NAD(+)</name>
        <dbReference type="ChEBI" id="CHEBI:57540"/>
    </ligand>
</feature>
<feature type="binding site" evidence="16">
    <location>
        <position position="253"/>
    </location>
    <ligand>
        <name>NAD(+)</name>
        <dbReference type="ChEBI" id="CHEBI:57540"/>
    </ligand>
</feature>
<feature type="binding site" evidence="13">
    <location>
        <position position="253"/>
    </location>
    <ligand>
        <name>sn-glycerol 3-phosphate</name>
        <dbReference type="ChEBI" id="CHEBI:57597"/>
    </ligand>
</feature>
<dbReference type="GO" id="GO:0046168">
    <property type="term" value="P:glycerol-3-phosphate catabolic process"/>
    <property type="evidence" value="ECO:0007669"/>
    <property type="project" value="InterPro"/>
</dbReference>
<feature type="binding site" evidence="13">
    <location>
        <position position="254"/>
    </location>
    <ligand>
        <name>sn-glycerol 3-phosphate</name>
        <dbReference type="ChEBI" id="CHEBI:57597"/>
    </ligand>
</feature>
<keyword evidence="2 13" id="KW-0444">Lipid biosynthesis</keyword>
<evidence type="ECO:0000256" key="2">
    <source>
        <dbReference type="ARBA" id="ARBA00022516"/>
    </source>
</evidence>
<evidence type="ECO:0000256" key="16">
    <source>
        <dbReference type="PIRSR" id="PIRSR000114-3"/>
    </source>
</evidence>
<comment type="pathway">
    <text evidence="13">Membrane lipid metabolism; glycerophospholipid metabolism.</text>
</comment>
<feature type="binding site" evidence="13">
    <location>
        <position position="279"/>
    </location>
    <ligand>
        <name>NADPH</name>
        <dbReference type="ChEBI" id="CHEBI:57783"/>
    </ligand>
</feature>
<comment type="subcellular location">
    <subcellularLocation>
        <location evidence="13">Cytoplasm</location>
    </subcellularLocation>
</comment>
<comment type="catalytic activity">
    <reaction evidence="9">
        <text>sn-glycerol 3-phosphate + NADP(+) = dihydroxyacetone phosphate + NADPH + H(+)</text>
        <dbReference type="Rhea" id="RHEA:11096"/>
        <dbReference type="ChEBI" id="CHEBI:15378"/>
        <dbReference type="ChEBI" id="CHEBI:57597"/>
        <dbReference type="ChEBI" id="CHEBI:57642"/>
        <dbReference type="ChEBI" id="CHEBI:57783"/>
        <dbReference type="ChEBI" id="CHEBI:58349"/>
        <dbReference type="EC" id="1.1.1.94"/>
    </reaction>
    <physiologicalReaction direction="right-to-left" evidence="9">
        <dbReference type="Rhea" id="RHEA:11098"/>
    </physiologicalReaction>
</comment>
<dbReference type="OrthoDB" id="9812273at2"/>
<keyword evidence="5 13" id="KW-0520">NAD</keyword>
<feature type="domain" description="Glycerol-3-phosphate dehydrogenase NAD-dependent C-terminal" evidence="19">
    <location>
        <begin position="178"/>
        <end position="318"/>
    </location>
</feature>
<comment type="function">
    <text evidence="13">Catalyzes the reduction of the glycolytic intermediate dihydroxyacetone phosphate (DHAP) to sn-glycerol 3-phosphate (G3P), the key precursor for phospholipid synthesis.</text>
</comment>
<feature type="binding site" evidence="13">
    <location>
        <position position="189"/>
    </location>
    <ligand>
        <name>sn-glycerol 3-phosphate</name>
        <dbReference type="ChEBI" id="CHEBI:57597"/>
    </ligand>
</feature>
<evidence type="ECO:0000256" key="17">
    <source>
        <dbReference type="RuleBase" id="RU000437"/>
    </source>
</evidence>
<feature type="binding site" evidence="13">
    <location>
        <position position="136"/>
    </location>
    <ligand>
        <name>sn-glycerol 3-phosphate</name>
        <dbReference type="ChEBI" id="CHEBI:57597"/>
    </ligand>
</feature>
<dbReference type="FunFam" id="1.10.1040.10:FF:000001">
    <property type="entry name" value="Glycerol-3-phosphate dehydrogenase [NAD(P)+]"/>
    <property type="match status" value="1"/>
</dbReference>
<evidence type="ECO:0000256" key="7">
    <source>
        <dbReference type="ARBA" id="ARBA00023209"/>
    </source>
</evidence>
<keyword evidence="13" id="KW-0547">Nucleotide-binding</keyword>
<feature type="binding site" evidence="13">
    <location>
        <position position="252"/>
    </location>
    <ligand>
        <name>sn-glycerol 3-phosphate</name>
        <dbReference type="ChEBI" id="CHEBI:57597"/>
    </ligand>
</feature>
<feature type="domain" description="Glycerol-3-phosphate dehydrogenase NAD-dependent N-terminal" evidence="18">
    <location>
        <begin position="3"/>
        <end position="158"/>
    </location>
</feature>
<dbReference type="NCBIfam" id="NF000942">
    <property type="entry name" value="PRK00094.1-4"/>
    <property type="match status" value="1"/>
</dbReference>
<dbReference type="AlphaFoldDB" id="A0A1N7NCB3"/>
<keyword evidence="21" id="KW-1185">Reference proteome</keyword>
<proteinExistence type="inferred from homology"/>
<dbReference type="GO" id="GO:0005975">
    <property type="term" value="P:carbohydrate metabolic process"/>
    <property type="evidence" value="ECO:0007669"/>
    <property type="project" value="InterPro"/>
</dbReference>
<dbReference type="NCBIfam" id="NF000940">
    <property type="entry name" value="PRK00094.1-2"/>
    <property type="match status" value="1"/>
</dbReference>
<dbReference type="Pfam" id="PF01210">
    <property type="entry name" value="NAD_Gly3P_dh_N"/>
    <property type="match status" value="1"/>
</dbReference>
<dbReference type="GO" id="GO:0005829">
    <property type="term" value="C:cytosol"/>
    <property type="evidence" value="ECO:0007669"/>
    <property type="project" value="TreeGrafter"/>
</dbReference>
<feature type="binding site" evidence="15">
    <location>
        <position position="104"/>
    </location>
    <ligand>
        <name>substrate</name>
    </ligand>
</feature>
<dbReference type="InterPro" id="IPR013328">
    <property type="entry name" value="6PGD_dom2"/>
</dbReference>
<sequence length="345" mass="36457">MKACVLGAGSWGTALAAVLVWNGWDVTVWARRAEVAEDITVRHRNERYLPGADLPPQLTATADPAEALAGASLVVLAVPSGAIAETLPLIRSLPDHVLVVHAVKGFVRPDNLRVSAWLEREIPGMERRLAVLSGPSHAEEVIRQMPTTVVVASASRQVAERAQDALMTDRFRVYTQADVIGVELGGALKNIIALGAGLAEGLGLGDNTRAALMTRGLAEITRLGVALGASPLTFSGLAGIGDLIVTCTSEHSRNHRAGRLLAKGLRLPEVLDAIGMAVEGVNATFAAEQLARRSGVEMPITQAIARVLTGDISPAEGIELLMTRGKNHEMEDIGAQPLTAEFRLP</sequence>
<evidence type="ECO:0000256" key="3">
    <source>
        <dbReference type="ARBA" id="ARBA00022857"/>
    </source>
</evidence>
<feature type="binding site" evidence="13">
    <location>
        <position position="104"/>
    </location>
    <ligand>
        <name>NADPH</name>
        <dbReference type="ChEBI" id="CHEBI:57783"/>
    </ligand>
</feature>
<dbReference type="EC" id="1.1.1.94" evidence="10 13"/>
<dbReference type="PANTHER" id="PTHR11728:SF1">
    <property type="entry name" value="GLYCEROL-3-PHOSPHATE DEHYDROGENASE [NAD(+)] 2, CHLOROPLASTIC"/>
    <property type="match status" value="1"/>
</dbReference>
<evidence type="ECO:0000259" key="19">
    <source>
        <dbReference type="Pfam" id="PF07479"/>
    </source>
</evidence>
<keyword evidence="4 13" id="KW-0560">Oxidoreductase</keyword>
<gene>
    <name evidence="13" type="primary">gpsA</name>
    <name evidence="20" type="ORF">SAMN05421799_10817</name>
</gene>
<feature type="binding site" evidence="13">
    <location>
        <position position="48"/>
    </location>
    <ligand>
        <name>NADPH</name>
        <dbReference type="ChEBI" id="CHEBI:57783"/>
    </ligand>
</feature>
<feature type="binding site" evidence="13">
    <location>
        <position position="11"/>
    </location>
    <ligand>
        <name>NADPH</name>
        <dbReference type="ChEBI" id="CHEBI:57783"/>
    </ligand>
</feature>
<protein>
    <recommendedName>
        <fullName evidence="11 13">Glycerol-3-phosphate dehydrogenase [NAD(P)+]</fullName>
        <ecNumber evidence="10 13">1.1.1.94</ecNumber>
    </recommendedName>
    <alternativeName>
        <fullName evidence="13">NAD(P)(+)-dependent glycerol-3-phosphate dehydrogenase</fullName>
    </alternativeName>
    <alternativeName>
        <fullName evidence="12 13">NAD(P)H-dependent dihydroxyacetone-phosphate reductase</fullName>
    </alternativeName>
</protein>
<dbReference type="GO" id="GO:0008654">
    <property type="term" value="P:phospholipid biosynthetic process"/>
    <property type="evidence" value="ECO:0007669"/>
    <property type="project" value="UniProtKB-KW"/>
</dbReference>
<dbReference type="Gene3D" id="3.40.50.720">
    <property type="entry name" value="NAD(P)-binding Rossmann-like Domain"/>
    <property type="match status" value="1"/>
</dbReference>
<dbReference type="PRINTS" id="PR00077">
    <property type="entry name" value="GPDHDRGNASE"/>
</dbReference>
<dbReference type="InterPro" id="IPR006168">
    <property type="entry name" value="G3P_DH_NAD-dep"/>
</dbReference>
<keyword evidence="8 13" id="KW-1208">Phospholipid metabolism</keyword>
<dbReference type="RefSeq" id="WP_076347594.1">
    <property type="nucleotide sequence ID" value="NZ_FTOO01000008.1"/>
</dbReference>
<reference evidence="21" key="1">
    <citation type="submission" date="2017-01" db="EMBL/GenBank/DDBJ databases">
        <authorList>
            <person name="Varghese N."/>
            <person name="Submissions S."/>
        </authorList>
    </citation>
    <scope>NUCLEOTIDE SEQUENCE [LARGE SCALE GENOMIC DNA]</scope>
    <source>
        <strain evidence="21">DSM 16176</strain>
    </source>
</reference>
<dbReference type="Pfam" id="PF07479">
    <property type="entry name" value="NAD_Gly3P_dh_C"/>
    <property type="match status" value="1"/>
</dbReference>
<evidence type="ECO:0000256" key="5">
    <source>
        <dbReference type="ARBA" id="ARBA00023027"/>
    </source>
</evidence>
<comment type="caution">
    <text evidence="13">Lacks conserved residue(s) required for the propagation of feature annotation.</text>
</comment>
<evidence type="ECO:0000256" key="11">
    <source>
        <dbReference type="ARBA" id="ARBA00069372"/>
    </source>
</evidence>
<dbReference type="STRING" id="252246.SAMN05421799_10817"/>
<evidence type="ECO:0000256" key="14">
    <source>
        <dbReference type="PIRSR" id="PIRSR000114-1"/>
    </source>
</evidence>
<keyword evidence="6 13" id="KW-0443">Lipid metabolism</keyword>
<comment type="catalytic activity">
    <reaction evidence="13">
        <text>sn-glycerol 3-phosphate + NAD(+) = dihydroxyacetone phosphate + NADH + H(+)</text>
        <dbReference type="Rhea" id="RHEA:11092"/>
        <dbReference type="ChEBI" id="CHEBI:15378"/>
        <dbReference type="ChEBI" id="CHEBI:57540"/>
        <dbReference type="ChEBI" id="CHEBI:57597"/>
        <dbReference type="ChEBI" id="CHEBI:57642"/>
        <dbReference type="ChEBI" id="CHEBI:57945"/>
        <dbReference type="EC" id="1.1.1.94"/>
    </reaction>
</comment>
<feature type="binding site" evidence="13">
    <location>
        <position position="242"/>
    </location>
    <ligand>
        <name>sn-glycerol 3-phosphate</name>
        <dbReference type="ChEBI" id="CHEBI:57597"/>
    </ligand>
</feature>
<evidence type="ECO:0000256" key="1">
    <source>
        <dbReference type="ARBA" id="ARBA00011009"/>
    </source>
</evidence>
<feature type="binding site" evidence="13">
    <location>
        <position position="104"/>
    </location>
    <ligand>
        <name>sn-glycerol 3-phosphate</name>
        <dbReference type="ChEBI" id="CHEBI:57597"/>
    </ligand>
</feature>
<evidence type="ECO:0000256" key="13">
    <source>
        <dbReference type="HAMAP-Rule" id="MF_00394"/>
    </source>
</evidence>
<feature type="active site" description="Proton acceptor" evidence="13 14">
    <location>
        <position position="189"/>
    </location>
</feature>
<feature type="binding site" evidence="13">
    <location>
        <position position="138"/>
    </location>
    <ligand>
        <name>NADPH</name>
        <dbReference type="ChEBI" id="CHEBI:57783"/>
    </ligand>
</feature>
<dbReference type="GO" id="GO:0006650">
    <property type="term" value="P:glycerophospholipid metabolic process"/>
    <property type="evidence" value="ECO:0007669"/>
    <property type="project" value="UniProtKB-UniRule"/>
</dbReference>
<dbReference type="SUPFAM" id="SSF48179">
    <property type="entry name" value="6-phosphogluconate dehydrogenase C-terminal domain-like"/>
    <property type="match status" value="1"/>
</dbReference>
<dbReference type="UniPathway" id="UPA00940"/>
<feature type="binding site" evidence="13">
    <location>
        <position position="31"/>
    </location>
    <ligand>
        <name>NADPH</name>
        <dbReference type="ChEBI" id="CHEBI:57783"/>
    </ligand>
</feature>
<dbReference type="InterPro" id="IPR006109">
    <property type="entry name" value="G3P_DH_NAD-dep_C"/>
</dbReference>
<dbReference type="PIRSF" id="PIRSF000114">
    <property type="entry name" value="Glycerol-3-P_dh"/>
    <property type="match status" value="1"/>
</dbReference>
<keyword evidence="3 13" id="KW-0521">NADP</keyword>
<evidence type="ECO:0000256" key="4">
    <source>
        <dbReference type="ARBA" id="ARBA00023002"/>
    </source>
</evidence>
<dbReference type="InterPro" id="IPR008927">
    <property type="entry name" value="6-PGluconate_DH-like_C_sf"/>
</dbReference>
<evidence type="ECO:0000256" key="15">
    <source>
        <dbReference type="PIRSR" id="PIRSR000114-2"/>
    </source>
</evidence>
<feature type="binding site" evidence="13">
    <location>
        <position position="134"/>
    </location>
    <ligand>
        <name>sn-glycerol 3-phosphate</name>
        <dbReference type="ChEBI" id="CHEBI:57597"/>
    </ligand>
</feature>
<feature type="binding site" evidence="13">
    <location>
        <position position="10"/>
    </location>
    <ligand>
        <name>NADPH</name>
        <dbReference type="ChEBI" id="CHEBI:57783"/>
    </ligand>
</feature>
<evidence type="ECO:0000256" key="9">
    <source>
        <dbReference type="ARBA" id="ARBA00052716"/>
    </source>
</evidence>
<feature type="binding site" evidence="15">
    <location>
        <begin position="253"/>
        <end position="254"/>
    </location>
    <ligand>
        <name>substrate</name>
    </ligand>
</feature>
<comment type="similarity">
    <text evidence="1 13 17">Belongs to the NAD-dependent glycerol-3-phosphate dehydrogenase family.</text>
</comment>
<keyword evidence="7 13" id="KW-0594">Phospholipid biosynthesis</keyword>
<dbReference type="HAMAP" id="MF_00394">
    <property type="entry name" value="NAD_Glyc3P_dehydrog"/>
    <property type="match status" value="1"/>
</dbReference>
<evidence type="ECO:0000256" key="12">
    <source>
        <dbReference type="ARBA" id="ARBA00080511"/>
    </source>
</evidence>
<evidence type="ECO:0000256" key="10">
    <source>
        <dbReference type="ARBA" id="ARBA00066687"/>
    </source>
</evidence>
<keyword evidence="13" id="KW-0963">Cytoplasm</keyword>
<evidence type="ECO:0000259" key="18">
    <source>
        <dbReference type="Pfam" id="PF01210"/>
    </source>
</evidence>
<dbReference type="GO" id="GO:0141153">
    <property type="term" value="F:glycerol-3-phosphate dehydrogenase (NADP+) activity"/>
    <property type="evidence" value="ECO:0007669"/>
    <property type="project" value="RHEA"/>
</dbReference>
<dbReference type="SUPFAM" id="SSF51735">
    <property type="entry name" value="NAD(P)-binding Rossmann-fold domains"/>
    <property type="match status" value="1"/>
</dbReference>
<evidence type="ECO:0000313" key="20">
    <source>
        <dbReference type="EMBL" id="SIS96015.1"/>
    </source>
</evidence>
<evidence type="ECO:0000256" key="6">
    <source>
        <dbReference type="ARBA" id="ARBA00023098"/>
    </source>
</evidence>
<evidence type="ECO:0000256" key="8">
    <source>
        <dbReference type="ARBA" id="ARBA00023264"/>
    </source>
</evidence>
<dbReference type="GO" id="GO:0046167">
    <property type="term" value="P:glycerol-3-phosphate biosynthetic process"/>
    <property type="evidence" value="ECO:0007669"/>
    <property type="project" value="UniProtKB-UniRule"/>
</dbReference>
<dbReference type="EMBL" id="FTOO01000008">
    <property type="protein sequence ID" value="SIS96015.1"/>
    <property type="molecule type" value="Genomic_DNA"/>
</dbReference>
<dbReference type="PANTHER" id="PTHR11728">
    <property type="entry name" value="GLYCEROL-3-PHOSPHATE DEHYDROGENASE"/>
    <property type="match status" value="1"/>
</dbReference>